<reference evidence="3" key="1">
    <citation type="submission" date="2025-08" db="UniProtKB">
        <authorList>
            <consortium name="RefSeq"/>
        </authorList>
    </citation>
    <scope>IDENTIFICATION</scope>
    <source>
        <tissue evidence="3">Gonads</tissue>
    </source>
</reference>
<dbReference type="GeneID" id="115887490"/>
<dbReference type="InParanoid" id="A0A6J2YHR2"/>
<accession>A0A6J2YHR2</accession>
<dbReference type="InterPro" id="IPR024857">
    <property type="entry name" value="Cappuccino"/>
</dbReference>
<dbReference type="AlphaFoldDB" id="A0A6J2YHR2"/>
<evidence type="ECO:0000313" key="2">
    <source>
        <dbReference type="Proteomes" id="UP000504635"/>
    </source>
</evidence>
<keyword evidence="2" id="KW-1185">Reference proteome</keyword>
<proteinExistence type="predicted"/>
<dbReference type="GO" id="GO:0031083">
    <property type="term" value="C:BLOC-1 complex"/>
    <property type="evidence" value="ECO:0007669"/>
    <property type="project" value="TreeGrafter"/>
</dbReference>
<dbReference type="CTD" id="39219"/>
<dbReference type="PANTHER" id="PTHR16230:SF3">
    <property type="entry name" value="BIOGENESIS OF LYSOSOMAL ORGANELLES COMPLEX-1, SUBUNIT 4, CAPPUCCINO"/>
    <property type="match status" value="1"/>
</dbReference>
<dbReference type="FunCoup" id="A0A6J2YHR2">
    <property type="interactions" value="93"/>
</dbReference>
<organism evidence="2 3">
    <name type="scientific">Sitophilus oryzae</name>
    <name type="common">Rice weevil</name>
    <name type="synonym">Curculio oryzae</name>
    <dbReference type="NCBI Taxonomy" id="7048"/>
    <lineage>
        <taxon>Eukaryota</taxon>
        <taxon>Metazoa</taxon>
        <taxon>Ecdysozoa</taxon>
        <taxon>Arthropoda</taxon>
        <taxon>Hexapoda</taxon>
        <taxon>Insecta</taxon>
        <taxon>Pterygota</taxon>
        <taxon>Neoptera</taxon>
        <taxon>Endopterygota</taxon>
        <taxon>Coleoptera</taxon>
        <taxon>Polyphaga</taxon>
        <taxon>Cucujiformia</taxon>
        <taxon>Curculionidae</taxon>
        <taxon>Dryophthorinae</taxon>
        <taxon>Sitophilus</taxon>
    </lineage>
</organism>
<sequence>MKEGDVEKTAKDYSKYITDIDLAKKLEPINKSIDDMLTRLEEFETMFTFIQPDVKDSSDLLSSMLQYKPEFDQLCEKIDSTEFLVEHIKSNLDALESRIEEGEIKLNAVDTASRVTNMLSPLFKMSINEKKTTAPPTTELFKVEDYFQ</sequence>
<gene>
    <name evidence="3" type="primary">LOC115887490</name>
</gene>
<dbReference type="RefSeq" id="XP_030762806.1">
    <property type="nucleotide sequence ID" value="XM_030906946.1"/>
</dbReference>
<dbReference type="KEGG" id="soy:115887490"/>
<feature type="coiled-coil region" evidence="1">
    <location>
        <begin position="85"/>
        <end position="112"/>
    </location>
</feature>
<evidence type="ECO:0000256" key="1">
    <source>
        <dbReference type="SAM" id="Coils"/>
    </source>
</evidence>
<keyword evidence="1" id="KW-0175">Coiled coil</keyword>
<name>A0A6J2YHR2_SITOR</name>
<dbReference type="Proteomes" id="UP000504635">
    <property type="component" value="Unplaced"/>
</dbReference>
<dbReference type="OrthoDB" id="2372305at2759"/>
<protein>
    <submittedName>
        <fullName evidence="3">Biogenesis of lysosome-related organelles complex 1 subunit 4 isoform X1</fullName>
    </submittedName>
</protein>
<evidence type="ECO:0000313" key="3">
    <source>
        <dbReference type="RefSeq" id="XP_030762806.1"/>
    </source>
</evidence>
<dbReference type="PANTHER" id="PTHR16230">
    <property type="entry name" value="CAPPUCCINO"/>
    <property type="match status" value="1"/>
</dbReference>